<keyword evidence="5 6" id="KW-0456">Lyase</keyword>
<organism evidence="7 8">
    <name type="scientific">Virgisporangium ochraceum</name>
    <dbReference type="NCBI Taxonomy" id="65505"/>
    <lineage>
        <taxon>Bacteria</taxon>
        <taxon>Bacillati</taxon>
        <taxon>Actinomycetota</taxon>
        <taxon>Actinomycetes</taxon>
        <taxon>Micromonosporales</taxon>
        <taxon>Micromonosporaceae</taxon>
        <taxon>Virgisporangium</taxon>
    </lineage>
</organism>
<dbReference type="GO" id="GO:0005737">
    <property type="term" value="C:cytoplasm"/>
    <property type="evidence" value="ECO:0007669"/>
    <property type="project" value="TreeGrafter"/>
</dbReference>
<dbReference type="GO" id="GO:0019752">
    <property type="term" value="P:carboxylic acid metabolic process"/>
    <property type="evidence" value="ECO:0007669"/>
    <property type="project" value="InterPro"/>
</dbReference>
<evidence type="ECO:0000256" key="5">
    <source>
        <dbReference type="ARBA" id="ARBA00023239"/>
    </source>
</evidence>
<dbReference type="Pfam" id="PF00282">
    <property type="entry name" value="Pyridoxal_deC"/>
    <property type="match status" value="1"/>
</dbReference>
<keyword evidence="3" id="KW-0210">Decarboxylase</keyword>
<dbReference type="GO" id="GO:0030170">
    <property type="term" value="F:pyridoxal phosphate binding"/>
    <property type="evidence" value="ECO:0007669"/>
    <property type="project" value="InterPro"/>
</dbReference>
<reference evidence="7" key="1">
    <citation type="submission" date="2021-01" db="EMBL/GenBank/DDBJ databases">
        <title>Whole genome shotgun sequence of Virgisporangium ochraceum NBRC 16418.</title>
        <authorList>
            <person name="Komaki H."/>
            <person name="Tamura T."/>
        </authorList>
    </citation>
    <scope>NUCLEOTIDE SEQUENCE</scope>
    <source>
        <strain evidence="7">NBRC 16418</strain>
    </source>
</reference>
<evidence type="ECO:0000313" key="7">
    <source>
        <dbReference type="EMBL" id="GIJ74871.1"/>
    </source>
</evidence>
<dbReference type="SUPFAM" id="SSF53383">
    <property type="entry name" value="PLP-dependent transferases"/>
    <property type="match status" value="1"/>
</dbReference>
<sequence length="153" mass="16249">MATLSAVVAARTAMLPPDFLTGTIYVTGRTRRSVVDAVRIAGFPPAAIRVVPMDAHRRMDPDALRGAVVADRSWGQRPFCVVATAGTADADPIPDLADVAAEQRLWLHVDAYDSRERPPGIERADSVTADTPSGAGVLMVREGTALPDFIARG</sequence>
<dbReference type="InterPro" id="IPR015421">
    <property type="entry name" value="PyrdxlP-dep_Trfase_major"/>
</dbReference>
<dbReference type="Gene3D" id="3.40.640.10">
    <property type="entry name" value="Type I PLP-dependent aspartate aminotransferase-like (Major domain)"/>
    <property type="match status" value="1"/>
</dbReference>
<dbReference type="PANTHER" id="PTHR45677:SF8">
    <property type="entry name" value="CYSTEINE SULFINIC ACID DECARBOXYLASE"/>
    <property type="match status" value="1"/>
</dbReference>
<gene>
    <name evidence="7" type="ORF">Voc01_097880</name>
</gene>
<dbReference type="InterPro" id="IPR002129">
    <property type="entry name" value="PyrdxlP-dep_de-COase"/>
</dbReference>
<evidence type="ECO:0000256" key="4">
    <source>
        <dbReference type="ARBA" id="ARBA00022898"/>
    </source>
</evidence>
<protein>
    <submittedName>
        <fullName evidence="7">Uncharacterized protein</fullName>
    </submittedName>
</protein>
<evidence type="ECO:0000256" key="3">
    <source>
        <dbReference type="ARBA" id="ARBA00022793"/>
    </source>
</evidence>
<evidence type="ECO:0000256" key="6">
    <source>
        <dbReference type="RuleBase" id="RU000382"/>
    </source>
</evidence>
<accession>A0A8J4A8G4</accession>
<dbReference type="Proteomes" id="UP000635606">
    <property type="component" value="Unassembled WGS sequence"/>
</dbReference>
<evidence type="ECO:0000313" key="8">
    <source>
        <dbReference type="Proteomes" id="UP000635606"/>
    </source>
</evidence>
<dbReference type="InterPro" id="IPR015424">
    <property type="entry name" value="PyrdxlP-dep_Trfase"/>
</dbReference>
<dbReference type="GO" id="GO:0004058">
    <property type="term" value="F:aromatic-L-amino-acid decarboxylase activity"/>
    <property type="evidence" value="ECO:0007669"/>
    <property type="project" value="UniProtKB-ARBA"/>
</dbReference>
<name>A0A8J4A8G4_9ACTN</name>
<keyword evidence="4 6" id="KW-0663">Pyridoxal phosphate</keyword>
<proteinExistence type="inferred from homology"/>
<keyword evidence="8" id="KW-1185">Reference proteome</keyword>
<dbReference type="PANTHER" id="PTHR45677">
    <property type="entry name" value="GLUTAMATE DECARBOXYLASE-RELATED"/>
    <property type="match status" value="1"/>
</dbReference>
<evidence type="ECO:0000256" key="1">
    <source>
        <dbReference type="ARBA" id="ARBA00001933"/>
    </source>
</evidence>
<dbReference type="EMBL" id="BOPH01000145">
    <property type="protein sequence ID" value="GIJ74871.1"/>
    <property type="molecule type" value="Genomic_DNA"/>
</dbReference>
<comment type="cofactor">
    <cofactor evidence="1 6">
        <name>pyridoxal 5'-phosphate</name>
        <dbReference type="ChEBI" id="CHEBI:597326"/>
    </cofactor>
</comment>
<comment type="caution">
    <text evidence="7">The sequence shown here is derived from an EMBL/GenBank/DDBJ whole genome shotgun (WGS) entry which is preliminary data.</text>
</comment>
<dbReference type="AlphaFoldDB" id="A0A8J4A8G4"/>
<evidence type="ECO:0000256" key="2">
    <source>
        <dbReference type="ARBA" id="ARBA00009533"/>
    </source>
</evidence>
<comment type="similarity">
    <text evidence="2 6">Belongs to the group II decarboxylase family.</text>
</comment>